<keyword evidence="2" id="KW-1185">Reference proteome</keyword>
<dbReference type="SUPFAM" id="SSF81383">
    <property type="entry name" value="F-box domain"/>
    <property type="match status" value="1"/>
</dbReference>
<protein>
    <submittedName>
        <fullName evidence="3">F-box protein At1g11270</fullName>
    </submittedName>
</protein>
<dbReference type="Proteomes" id="UP000813463">
    <property type="component" value="Chromosome 2"/>
</dbReference>
<accession>A0A9R0K4V3</accession>
<evidence type="ECO:0000313" key="2">
    <source>
        <dbReference type="Proteomes" id="UP000813463"/>
    </source>
</evidence>
<dbReference type="CDD" id="cd22157">
    <property type="entry name" value="F-box_AtFBW1-like"/>
    <property type="match status" value="1"/>
</dbReference>
<dbReference type="InterPro" id="IPR050796">
    <property type="entry name" value="SCF_F-box_component"/>
</dbReference>
<dbReference type="PROSITE" id="PS50181">
    <property type="entry name" value="FBOX"/>
    <property type="match status" value="1"/>
</dbReference>
<dbReference type="GeneID" id="110796830"/>
<proteinExistence type="predicted"/>
<feature type="domain" description="F-box" evidence="1">
    <location>
        <begin position="1"/>
        <end position="47"/>
    </location>
</feature>
<name>A0A9R0K4V3_SPIOL</name>
<gene>
    <name evidence="3" type="primary">LOC110796830</name>
</gene>
<organism evidence="2 3">
    <name type="scientific">Spinacia oleracea</name>
    <name type="common">Spinach</name>
    <dbReference type="NCBI Taxonomy" id="3562"/>
    <lineage>
        <taxon>Eukaryota</taxon>
        <taxon>Viridiplantae</taxon>
        <taxon>Streptophyta</taxon>
        <taxon>Embryophyta</taxon>
        <taxon>Tracheophyta</taxon>
        <taxon>Spermatophyta</taxon>
        <taxon>Magnoliopsida</taxon>
        <taxon>eudicotyledons</taxon>
        <taxon>Gunneridae</taxon>
        <taxon>Pentapetalae</taxon>
        <taxon>Caryophyllales</taxon>
        <taxon>Chenopodiaceae</taxon>
        <taxon>Chenopodioideae</taxon>
        <taxon>Anserineae</taxon>
        <taxon>Spinacia</taxon>
    </lineage>
</organism>
<reference evidence="2" key="1">
    <citation type="journal article" date="2021" name="Nat. Commun.">
        <title>Genomic analyses provide insights into spinach domestication and the genetic basis of agronomic traits.</title>
        <authorList>
            <person name="Cai X."/>
            <person name="Sun X."/>
            <person name="Xu C."/>
            <person name="Sun H."/>
            <person name="Wang X."/>
            <person name="Ge C."/>
            <person name="Zhang Z."/>
            <person name="Wang Q."/>
            <person name="Fei Z."/>
            <person name="Jiao C."/>
            <person name="Wang Q."/>
        </authorList>
    </citation>
    <scope>NUCLEOTIDE SEQUENCE [LARGE SCALE GENOMIC DNA]</scope>
    <source>
        <strain evidence="2">cv. Varoflay</strain>
    </source>
</reference>
<dbReference type="PANTHER" id="PTHR31672:SF13">
    <property type="entry name" value="F-BOX PROTEIN CPR30-LIKE"/>
    <property type="match status" value="1"/>
</dbReference>
<evidence type="ECO:0000313" key="3">
    <source>
        <dbReference type="RefSeq" id="XP_021857610.2"/>
    </source>
</evidence>
<reference evidence="3" key="2">
    <citation type="submission" date="2025-08" db="UniProtKB">
        <authorList>
            <consortium name="RefSeq"/>
        </authorList>
    </citation>
    <scope>IDENTIFICATION</scope>
    <source>
        <tissue evidence="3">Leaf</tissue>
    </source>
</reference>
<dbReference type="AlphaFoldDB" id="A0A9R0K4V3"/>
<dbReference type="Pfam" id="PF00646">
    <property type="entry name" value="F-box"/>
    <property type="match status" value="1"/>
</dbReference>
<dbReference type="KEGG" id="soe:110796830"/>
<evidence type="ECO:0000259" key="1">
    <source>
        <dbReference type="PROSITE" id="PS50181"/>
    </source>
</evidence>
<dbReference type="SMART" id="SM00256">
    <property type="entry name" value="FBOX"/>
    <property type="match status" value="1"/>
</dbReference>
<dbReference type="PANTHER" id="PTHR31672">
    <property type="entry name" value="BNACNNG10540D PROTEIN"/>
    <property type="match status" value="1"/>
</dbReference>
<dbReference type="RefSeq" id="XP_021857610.2">
    <property type="nucleotide sequence ID" value="XM_022001918.2"/>
</dbReference>
<dbReference type="Gene3D" id="1.20.1280.50">
    <property type="match status" value="1"/>
</dbReference>
<dbReference type="InterPro" id="IPR001810">
    <property type="entry name" value="F-box_dom"/>
</dbReference>
<dbReference type="InterPro" id="IPR036047">
    <property type="entry name" value="F-box-like_dom_sf"/>
</dbReference>
<sequence length="252" mass="28366">MSDIPPEVINKILERLPVKSLLRFKCVSKTWYSLISNRNLEFAINNLKHCLSSNDNTLLAIFNDNWSLQSNEFDIKDPFSPVTRFDLGIPSEYDSEDYCFNARIVGSCNGLVAVVLDGCLCLMVSLKTELFRDTNVWVMKEYGVKESWAPLFSLSEIDIFKPLPMPLIAFSKDEFLGRQDVGYVVLRTLPILYADSNSLQSLMYIAYLVLRTLHILYADNLTVPSPGVDALGCHCCVGSLVLVPNGVPQNRQ</sequence>